<dbReference type="GO" id="GO:0005886">
    <property type="term" value="C:plasma membrane"/>
    <property type="evidence" value="ECO:0007669"/>
    <property type="project" value="TreeGrafter"/>
</dbReference>
<dbReference type="InterPro" id="IPR038770">
    <property type="entry name" value="Na+/solute_symporter_sf"/>
</dbReference>
<dbReference type="EMBL" id="AHHD01000217">
    <property type="protein sequence ID" value="EKG18129.1"/>
    <property type="molecule type" value="Genomic_DNA"/>
</dbReference>
<reference evidence="3 4" key="1">
    <citation type="journal article" date="2012" name="BMC Genomics">
        <title>Tools to kill: Genome of one of the most destructive plant pathogenic fungi Macrophomina phaseolina.</title>
        <authorList>
            <person name="Islam M.S."/>
            <person name="Haque M.S."/>
            <person name="Islam M.M."/>
            <person name="Emdad E.M."/>
            <person name="Halim A."/>
            <person name="Hossen Q.M.M."/>
            <person name="Hossain M.Z."/>
            <person name="Ahmed B."/>
            <person name="Rahim S."/>
            <person name="Rahman M.S."/>
            <person name="Alam M.M."/>
            <person name="Hou S."/>
            <person name="Wan X."/>
            <person name="Saito J.A."/>
            <person name="Alam M."/>
        </authorList>
    </citation>
    <scope>NUCLEOTIDE SEQUENCE [LARGE SCALE GENOMIC DNA]</scope>
    <source>
        <strain evidence="3 4">MS6</strain>
    </source>
</reference>
<accession>K2S6V0</accession>
<protein>
    <recommendedName>
        <fullName evidence="5">Sodium bile acid cotransporter</fullName>
    </recommendedName>
</protein>
<keyword evidence="1" id="KW-1133">Transmembrane helix</keyword>
<dbReference type="VEuPathDB" id="FungiDB:MPH_04661"/>
<dbReference type="PANTHER" id="PTHR18640">
    <property type="entry name" value="SOLUTE CARRIER FAMILY 10 MEMBER 7"/>
    <property type="match status" value="1"/>
</dbReference>
<sequence length="176" mass="20026">MQRFQLNKVGTFCLLLLIWSSFSTCFETSALQELSTQTVVLIVFFNIGIYLFWTIICFLLARIPESVERHTKGIIRQFDKPETIAICFCGPAKTAGLGIPLVYAMWTEYSTEVKARMSVPMILYTTEQVFCAHILAHAFKRWVRREKIRDDGVLVEAERGPEMTSATPTTTEYPGA</sequence>
<dbReference type="InterPro" id="IPR016833">
    <property type="entry name" value="Put_Na-Bile_cotransptr"/>
</dbReference>
<keyword evidence="1" id="KW-0812">Transmembrane</keyword>
<keyword evidence="1" id="KW-0472">Membrane</keyword>
<feature type="transmembrane region" description="Helical" evidence="1">
    <location>
        <begin position="118"/>
        <end position="139"/>
    </location>
</feature>
<comment type="caution">
    <text evidence="3">The sequence shown here is derived from an EMBL/GenBank/DDBJ whole genome shotgun (WGS) entry which is preliminary data.</text>
</comment>
<feature type="transmembrane region" description="Helical" evidence="1">
    <location>
        <begin position="84"/>
        <end position="106"/>
    </location>
</feature>
<dbReference type="STRING" id="1126212.K2S6V0"/>
<evidence type="ECO:0000256" key="2">
    <source>
        <dbReference type="SAM" id="SignalP"/>
    </source>
</evidence>
<organism evidence="3 4">
    <name type="scientific">Macrophomina phaseolina (strain MS6)</name>
    <name type="common">Charcoal rot fungus</name>
    <dbReference type="NCBI Taxonomy" id="1126212"/>
    <lineage>
        <taxon>Eukaryota</taxon>
        <taxon>Fungi</taxon>
        <taxon>Dikarya</taxon>
        <taxon>Ascomycota</taxon>
        <taxon>Pezizomycotina</taxon>
        <taxon>Dothideomycetes</taxon>
        <taxon>Dothideomycetes incertae sedis</taxon>
        <taxon>Botryosphaeriales</taxon>
        <taxon>Botryosphaeriaceae</taxon>
        <taxon>Macrophomina</taxon>
    </lineage>
</organism>
<dbReference type="Pfam" id="PF13593">
    <property type="entry name" value="SBF_like"/>
    <property type="match status" value="1"/>
</dbReference>
<gene>
    <name evidence="3" type="ORF">MPH_04661</name>
</gene>
<feature type="transmembrane region" description="Helical" evidence="1">
    <location>
        <begin position="39"/>
        <end position="63"/>
    </location>
</feature>
<dbReference type="PANTHER" id="PTHR18640:SF5">
    <property type="entry name" value="SODIUM_BILE ACID COTRANSPORTER 7"/>
    <property type="match status" value="1"/>
</dbReference>
<dbReference type="Proteomes" id="UP000007129">
    <property type="component" value="Unassembled WGS sequence"/>
</dbReference>
<dbReference type="AlphaFoldDB" id="K2S6V0"/>
<feature type="signal peptide" evidence="2">
    <location>
        <begin position="1"/>
        <end position="25"/>
    </location>
</feature>
<evidence type="ECO:0000313" key="3">
    <source>
        <dbReference type="EMBL" id="EKG18129.1"/>
    </source>
</evidence>
<dbReference type="HOGENOM" id="CLU_1525448_0_0_1"/>
<evidence type="ECO:0008006" key="5">
    <source>
        <dbReference type="Google" id="ProtNLM"/>
    </source>
</evidence>
<dbReference type="OrthoDB" id="188035at2759"/>
<dbReference type="Gene3D" id="1.20.1530.20">
    <property type="match status" value="1"/>
</dbReference>
<name>K2S6V0_MACPH</name>
<evidence type="ECO:0000313" key="4">
    <source>
        <dbReference type="Proteomes" id="UP000007129"/>
    </source>
</evidence>
<keyword evidence="2" id="KW-0732">Signal</keyword>
<dbReference type="InParanoid" id="K2S6V0"/>
<proteinExistence type="predicted"/>
<dbReference type="eggNOG" id="KOG4821">
    <property type="taxonomic scope" value="Eukaryota"/>
</dbReference>
<feature type="chain" id="PRO_5003864323" description="Sodium bile acid cotransporter" evidence="2">
    <location>
        <begin position="26"/>
        <end position="176"/>
    </location>
</feature>
<evidence type="ECO:0000256" key="1">
    <source>
        <dbReference type="SAM" id="Phobius"/>
    </source>
</evidence>